<keyword evidence="3" id="KW-0472">Membrane</keyword>
<dbReference type="InterPro" id="IPR038050">
    <property type="entry name" value="Neuro_actylchol_rec"/>
</dbReference>
<proteinExistence type="predicted"/>
<keyword evidence="3" id="KW-0812">Transmembrane</keyword>
<sequence length="448" mass="51733">MSNTIRSDSYSESVRRGIHPLTTTPIAANRRSATTGNVNRTSAYFPTTSNLSSNSRSATLSAIVTPAHSYQRLSNQQINMETKTKKINTLPKAKPPREVSLRVKFIRLGEVNTLHEKFYAEVVIEARWLYDPEAASWNPNLYVKNALGDIKQEVAHELVNNLDEPVLVSDKLHGIIYVWEIRKLVGTFWEKLELNSFPADVQQLSLQIVARCPIEECVLVENRFQPSMVNREAFLAQQEWFLYEHIETRSTITTEDFSFRPIRQSTYLVTCCVARRPGYFYWNVYLLIFLITLIALTVYGVAPEHPQSRLQITCTLLLTSIMFRWSVSRLLPPVSYLTLLDKYTLVSLVFISLNSIWHSVIGFLIRHMGISKIIDYYVLSIFTAFFIIYHFLMALFLFQALRSRQVMLESDRQYASKLAGMFETFVQGHHAVQRFQERQNSSRTSLFV</sequence>
<dbReference type="Proteomes" id="UP000663860">
    <property type="component" value="Unassembled WGS sequence"/>
</dbReference>
<reference evidence="4" key="1">
    <citation type="submission" date="2021-02" db="EMBL/GenBank/DDBJ databases">
        <authorList>
            <person name="Nowell W R."/>
        </authorList>
    </citation>
    <scope>NUCLEOTIDE SEQUENCE</scope>
</reference>
<evidence type="ECO:0000256" key="3">
    <source>
        <dbReference type="SAM" id="Phobius"/>
    </source>
</evidence>
<dbReference type="AlphaFoldDB" id="A0A814GNW9"/>
<dbReference type="InterPro" id="IPR036719">
    <property type="entry name" value="Neuro-gated_channel_TM_sf"/>
</dbReference>
<evidence type="ECO:0000313" key="4">
    <source>
        <dbReference type="EMBL" id="CAF0998892.1"/>
    </source>
</evidence>
<feature type="region of interest" description="Disordered" evidence="2">
    <location>
        <begin position="1"/>
        <end position="41"/>
    </location>
</feature>
<evidence type="ECO:0000256" key="2">
    <source>
        <dbReference type="SAM" id="MobiDB-lite"/>
    </source>
</evidence>
<dbReference type="InterPro" id="IPR036734">
    <property type="entry name" value="Neur_chan_lig-bd_sf"/>
</dbReference>
<feature type="compositionally biased region" description="Polar residues" evidence="2">
    <location>
        <begin position="1"/>
        <end position="12"/>
    </location>
</feature>
<feature type="transmembrane region" description="Helical" evidence="3">
    <location>
        <begin position="377"/>
        <end position="398"/>
    </location>
</feature>
<dbReference type="GO" id="GO:0005230">
    <property type="term" value="F:extracellular ligand-gated monoatomic ion channel activity"/>
    <property type="evidence" value="ECO:0007669"/>
    <property type="project" value="InterPro"/>
</dbReference>
<gene>
    <name evidence="4" type="ORF">IZO911_LOCUS17526</name>
</gene>
<accession>A0A814GNW9</accession>
<dbReference type="GO" id="GO:0016020">
    <property type="term" value="C:membrane"/>
    <property type="evidence" value="ECO:0007669"/>
    <property type="project" value="UniProtKB-SubCell"/>
</dbReference>
<feature type="transmembrane region" description="Helical" evidence="3">
    <location>
        <begin position="343"/>
        <end position="365"/>
    </location>
</feature>
<evidence type="ECO:0000313" key="5">
    <source>
        <dbReference type="Proteomes" id="UP000663860"/>
    </source>
</evidence>
<name>A0A814GNW9_9BILA</name>
<feature type="transmembrane region" description="Helical" evidence="3">
    <location>
        <begin position="279"/>
        <end position="302"/>
    </location>
</feature>
<dbReference type="Gene3D" id="1.20.58.390">
    <property type="entry name" value="Neurotransmitter-gated ion-channel transmembrane domain"/>
    <property type="match status" value="1"/>
</dbReference>
<organism evidence="4 5">
    <name type="scientific">Adineta steineri</name>
    <dbReference type="NCBI Taxonomy" id="433720"/>
    <lineage>
        <taxon>Eukaryota</taxon>
        <taxon>Metazoa</taxon>
        <taxon>Spiralia</taxon>
        <taxon>Gnathifera</taxon>
        <taxon>Rotifera</taxon>
        <taxon>Eurotatoria</taxon>
        <taxon>Bdelloidea</taxon>
        <taxon>Adinetida</taxon>
        <taxon>Adinetidae</taxon>
        <taxon>Adineta</taxon>
    </lineage>
</organism>
<comment type="caution">
    <text evidence="4">The sequence shown here is derived from an EMBL/GenBank/DDBJ whole genome shotgun (WGS) entry which is preliminary data.</text>
</comment>
<dbReference type="SUPFAM" id="SSF90112">
    <property type="entry name" value="Neurotransmitter-gated ion-channel transmembrane pore"/>
    <property type="match status" value="1"/>
</dbReference>
<dbReference type="EMBL" id="CAJNOE010000164">
    <property type="protein sequence ID" value="CAF0998892.1"/>
    <property type="molecule type" value="Genomic_DNA"/>
</dbReference>
<keyword evidence="3" id="KW-1133">Transmembrane helix</keyword>
<comment type="subcellular location">
    <subcellularLocation>
        <location evidence="1">Membrane</location>
        <topology evidence="1">Multi-pass membrane protein</topology>
    </subcellularLocation>
</comment>
<dbReference type="GO" id="GO:0004888">
    <property type="term" value="F:transmembrane signaling receptor activity"/>
    <property type="evidence" value="ECO:0007669"/>
    <property type="project" value="InterPro"/>
</dbReference>
<dbReference type="PANTHER" id="PTHR18945">
    <property type="entry name" value="NEUROTRANSMITTER GATED ION CHANNEL"/>
    <property type="match status" value="1"/>
</dbReference>
<feature type="compositionally biased region" description="Polar residues" evidence="2">
    <location>
        <begin position="21"/>
        <end position="41"/>
    </location>
</feature>
<dbReference type="InterPro" id="IPR006201">
    <property type="entry name" value="Neur_channel"/>
</dbReference>
<protein>
    <submittedName>
        <fullName evidence="4">Uncharacterized protein</fullName>
    </submittedName>
</protein>
<dbReference type="Gene3D" id="2.70.170.10">
    <property type="entry name" value="Neurotransmitter-gated ion-channel ligand-binding domain"/>
    <property type="match status" value="1"/>
</dbReference>
<evidence type="ECO:0000256" key="1">
    <source>
        <dbReference type="ARBA" id="ARBA00004141"/>
    </source>
</evidence>